<feature type="transmembrane region" description="Helical" evidence="7">
    <location>
        <begin position="83"/>
        <end position="108"/>
    </location>
</feature>
<evidence type="ECO:0000256" key="4">
    <source>
        <dbReference type="ARBA" id="ARBA00022847"/>
    </source>
</evidence>
<feature type="transmembrane region" description="Helical" evidence="7">
    <location>
        <begin position="388"/>
        <end position="412"/>
    </location>
</feature>
<keyword evidence="6 7" id="KW-0472">Membrane</keyword>
<dbReference type="AlphaFoldDB" id="A0A1V6LNN8"/>
<feature type="transmembrane region" description="Helical" evidence="7">
    <location>
        <begin position="114"/>
        <end position="141"/>
    </location>
</feature>
<feature type="transmembrane region" description="Helical" evidence="7">
    <location>
        <begin position="38"/>
        <end position="62"/>
    </location>
</feature>
<dbReference type="GO" id="GO:0015293">
    <property type="term" value="F:symporter activity"/>
    <property type="evidence" value="ECO:0007669"/>
    <property type="project" value="UniProtKB-KW"/>
</dbReference>
<comment type="subcellular location">
    <subcellularLocation>
        <location evidence="1">Membrane</location>
        <topology evidence="1">Multi-pass membrane protein</topology>
    </subcellularLocation>
</comment>
<keyword evidence="3 7" id="KW-0812">Transmembrane</keyword>
<evidence type="ECO:0000256" key="6">
    <source>
        <dbReference type="ARBA" id="ARBA00023136"/>
    </source>
</evidence>
<feature type="transmembrane region" description="Helical" evidence="7">
    <location>
        <begin position="358"/>
        <end position="376"/>
    </location>
</feature>
<feature type="transmembrane region" description="Helical" evidence="7">
    <location>
        <begin position="153"/>
        <end position="175"/>
    </location>
</feature>
<dbReference type="GO" id="GO:0005886">
    <property type="term" value="C:plasma membrane"/>
    <property type="evidence" value="ECO:0007669"/>
    <property type="project" value="TreeGrafter"/>
</dbReference>
<comment type="caution">
    <text evidence="8">The sequence shown here is derived from an EMBL/GenBank/DDBJ whole genome shotgun (WGS) entry which is preliminary data.</text>
</comment>
<keyword evidence="2" id="KW-0813">Transport</keyword>
<feature type="transmembrane region" description="Helical" evidence="7">
    <location>
        <begin position="278"/>
        <end position="305"/>
    </location>
</feature>
<keyword evidence="9" id="KW-1185">Reference proteome</keyword>
<dbReference type="Proteomes" id="UP000191680">
    <property type="component" value="Unassembled WGS sequence"/>
</dbReference>
<dbReference type="InterPro" id="IPR001046">
    <property type="entry name" value="NRAMP_fam"/>
</dbReference>
<evidence type="ECO:0000256" key="3">
    <source>
        <dbReference type="ARBA" id="ARBA00022692"/>
    </source>
</evidence>
<accession>A0A1V6LNN8</accession>
<dbReference type="GO" id="GO:0034755">
    <property type="term" value="P:iron ion transmembrane transport"/>
    <property type="evidence" value="ECO:0007669"/>
    <property type="project" value="TreeGrafter"/>
</dbReference>
<feature type="transmembrane region" description="Helical" evidence="7">
    <location>
        <begin position="326"/>
        <end position="346"/>
    </location>
</feature>
<dbReference type="EMBL" id="MTBC01000011">
    <property type="protein sequence ID" value="OQD41814.1"/>
    <property type="molecule type" value="Genomic_DNA"/>
</dbReference>
<dbReference type="PANTHER" id="PTHR11706:SF33">
    <property type="entry name" value="NATURAL RESISTANCE-ASSOCIATED MACROPHAGE PROTEIN 2"/>
    <property type="match status" value="1"/>
</dbReference>
<dbReference type="NCBIfam" id="NF037982">
    <property type="entry name" value="Nramp_1"/>
    <property type="match status" value="1"/>
</dbReference>
<protein>
    <submittedName>
        <fullName evidence="8">Iron transporter</fullName>
    </submittedName>
</protein>
<dbReference type="GO" id="GO:0015086">
    <property type="term" value="F:cadmium ion transmembrane transporter activity"/>
    <property type="evidence" value="ECO:0007669"/>
    <property type="project" value="TreeGrafter"/>
</dbReference>
<feature type="transmembrane region" description="Helical" evidence="7">
    <location>
        <begin position="195"/>
        <end position="216"/>
    </location>
</feature>
<keyword evidence="4" id="KW-0769">Symport</keyword>
<gene>
    <name evidence="8" type="ORF">BUL40_14045</name>
</gene>
<evidence type="ECO:0000313" key="9">
    <source>
        <dbReference type="Proteomes" id="UP000191680"/>
    </source>
</evidence>
<evidence type="ECO:0000256" key="1">
    <source>
        <dbReference type="ARBA" id="ARBA00004141"/>
    </source>
</evidence>
<dbReference type="PANTHER" id="PTHR11706">
    <property type="entry name" value="SOLUTE CARRIER PROTEIN FAMILY 11 MEMBER"/>
    <property type="match status" value="1"/>
</dbReference>
<evidence type="ECO:0000313" key="8">
    <source>
        <dbReference type="EMBL" id="OQD41814.1"/>
    </source>
</evidence>
<evidence type="ECO:0000256" key="7">
    <source>
        <dbReference type="SAM" id="Phobius"/>
    </source>
</evidence>
<evidence type="ECO:0000256" key="2">
    <source>
        <dbReference type="ARBA" id="ARBA00022448"/>
    </source>
</evidence>
<dbReference type="GO" id="GO:0005384">
    <property type="term" value="F:manganese ion transmembrane transporter activity"/>
    <property type="evidence" value="ECO:0007669"/>
    <property type="project" value="TreeGrafter"/>
</dbReference>
<dbReference type="Pfam" id="PF01566">
    <property type="entry name" value="Nramp"/>
    <property type="match status" value="1"/>
</dbReference>
<sequence>MLGLILSFGPGIFAIGYTIGTGSVTSMTVAGSTYGMQLLWVLVLSCLFSGVLIYAYGQYALVTGETGLFAFRKHLKYGKLMALLVLVGISFGQWNSLMGILGISASIVQEILAIYIPVIKTIGINVVFIIAAVIIVTMYLLLLKGKYTFFEKILVIFVTIMGFSFLFSLFLVHPLPVEVIQGLIPSIPQVEGGKMMVAAFVGTTMASATFLSRPLFVKGKGWTLEANGAQQKKDAIIAAILVFAISGAIMAVACGALFHEGRGVKTVLDMVGILEPVAGKFALTLFFFGTLSAGLSSIFPCLLIAPILLADYQSGTLDTKSKQFKTITAIACLFALIGPAIGANAIEVQILSQVFNVFVLPLVVAGILYLMNFTAVMAKHRPHWTLNLIMGAAFLFACVISYNGIVALVQYFSII</sequence>
<organism evidence="8 9">
    <name type="scientific">Croceivirga radicis</name>
    <dbReference type="NCBI Taxonomy" id="1929488"/>
    <lineage>
        <taxon>Bacteria</taxon>
        <taxon>Pseudomonadati</taxon>
        <taxon>Bacteroidota</taxon>
        <taxon>Flavobacteriia</taxon>
        <taxon>Flavobacteriales</taxon>
        <taxon>Flavobacteriaceae</taxon>
        <taxon>Croceivirga</taxon>
    </lineage>
</organism>
<keyword evidence="5 7" id="KW-1133">Transmembrane helix</keyword>
<evidence type="ECO:0000256" key="5">
    <source>
        <dbReference type="ARBA" id="ARBA00022989"/>
    </source>
</evidence>
<proteinExistence type="predicted"/>
<reference evidence="8 9" key="1">
    <citation type="submission" date="2016-12" db="EMBL/GenBank/DDBJ databases">
        <authorList>
            <person name="Song W.-J."/>
            <person name="Kurnit D.M."/>
        </authorList>
    </citation>
    <scope>NUCLEOTIDE SEQUENCE [LARGE SCALE GENOMIC DNA]</scope>
    <source>
        <strain evidence="8 9">HSG9</strain>
    </source>
</reference>
<name>A0A1V6LNN8_9FLAO</name>
<feature type="transmembrane region" description="Helical" evidence="7">
    <location>
        <begin position="236"/>
        <end position="258"/>
    </location>
</feature>